<feature type="domain" description="Reverse transcriptase Ty1/copia-type" evidence="1">
    <location>
        <begin position="158"/>
        <end position="223"/>
    </location>
</feature>
<evidence type="ECO:0000259" key="1">
    <source>
        <dbReference type="Pfam" id="PF07727"/>
    </source>
</evidence>
<sequence length="336" mass="38923">MFVPRNIQESFDDPNWKVAVMEEINALKRSGTWELVDLPKEKRTVGCKWIFIVKCKVDGSIERYKARLEAKGFTQTYGIDYRETFASMAKISSIRILLSFVVNFNWPLHQLDIRNAFLNGDPKEEVFMNLPPEFEEKLGSNKVCNKKNPNMVSNNLLELVLTGSDKEELEILKRRLSTEFEIKDLGALKYFLGMEFSRFKESIFLNQRKYVLDLLGETGQLGCKLAKTLVEPNIKLLPSKDDEVKYEEQYQRLDKEDNLLVIYKFGYCFFSKHGRGHLQVEAFTDANWVGSVVGRRSTFGYCTFIRVANVLTKGIPSKQFDRLIDKLAMEDIFKPT</sequence>
<dbReference type="InterPro" id="IPR013103">
    <property type="entry name" value="RVT_2"/>
</dbReference>
<proteinExistence type="predicted"/>
<reference evidence="2 3" key="1">
    <citation type="journal article" date="2018" name="PLoS Genet.">
        <title>Population sequencing reveals clonal diversity and ancestral inbreeding in the grapevine cultivar Chardonnay.</title>
        <authorList>
            <person name="Roach M.J."/>
            <person name="Johnson D.L."/>
            <person name="Bohlmann J."/>
            <person name="van Vuuren H.J."/>
            <person name="Jones S.J."/>
            <person name="Pretorius I.S."/>
            <person name="Schmidt S.A."/>
            <person name="Borneman A.R."/>
        </authorList>
    </citation>
    <scope>NUCLEOTIDE SEQUENCE [LARGE SCALE GENOMIC DNA]</scope>
    <source>
        <strain evidence="3">cv. Chardonnay</strain>
        <tissue evidence="2">Leaf</tissue>
    </source>
</reference>
<gene>
    <name evidence="2" type="primary">RE1_646</name>
    <name evidence="2" type="ORF">CK203_066021</name>
</gene>
<evidence type="ECO:0000313" key="3">
    <source>
        <dbReference type="Proteomes" id="UP000288805"/>
    </source>
</evidence>
<evidence type="ECO:0000313" key="2">
    <source>
        <dbReference type="EMBL" id="RVW61709.1"/>
    </source>
</evidence>
<organism evidence="2 3">
    <name type="scientific">Vitis vinifera</name>
    <name type="common">Grape</name>
    <dbReference type="NCBI Taxonomy" id="29760"/>
    <lineage>
        <taxon>Eukaryota</taxon>
        <taxon>Viridiplantae</taxon>
        <taxon>Streptophyta</taxon>
        <taxon>Embryophyta</taxon>
        <taxon>Tracheophyta</taxon>
        <taxon>Spermatophyta</taxon>
        <taxon>Magnoliopsida</taxon>
        <taxon>eudicotyledons</taxon>
        <taxon>Gunneridae</taxon>
        <taxon>Pentapetalae</taxon>
        <taxon>rosids</taxon>
        <taxon>Vitales</taxon>
        <taxon>Vitaceae</taxon>
        <taxon>Viteae</taxon>
        <taxon>Vitis</taxon>
    </lineage>
</organism>
<accession>A0A438FP28</accession>
<feature type="domain" description="Reverse transcriptase Ty1/copia-type" evidence="1">
    <location>
        <begin position="32"/>
        <end position="145"/>
    </location>
</feature>
<protein>
    <submittedName>
        <fullName evidence="2">Retrovirus-related Pol polyprotein from transposon RE1</fullName>
    </submittedName>
</protein>
<name>A0A438FP28_VITVI</name>
<dbReference type="EMBL" id="QGNW01000813">
    <property type="protein sequence ID" value="RVW61709.1"/>
    <property type="molecule type" value="Genomic_DNA"/>
</dbReference>
<dbReference type="AlphaFoldDB" id="A0A438FP28"/>
<comment type="caution">
    <text evidence="2">The sequence shown here is derived from an EMBL/GenBank/DDBJ whole genome shotgun (WGS) entry which is preliminary data.</text>
</comment>
<dbReference type="Pfam" id="PF07727">
    <property type="entry name" value="RVT_2"/>
    <property type="match status" value="2"/>
</dbReference>
<dbReference type="Proteomes" id="UP000288805">
    <property type="component" value="Unassembled WGS sequence"/>
</dbReference>